<keyword evidence="1" id="KW-0472">Membrane</keyword>
<accession>A0A7K0K4E4</accession>
<dbReference type="RefSeq" id="WP_195839375.1">
    <property type="nucleotide sequence ID" value="NZ_JAQYQY010000027.1"/>
</dbReference>
<keyword evidence="1" id="KW-0812">Transmembrane</keyword>
<organism evidence="2 3">
    <name type="scientific">Mobiluncus porci</name>
    <dbReference type="NCBI Taxonomy" id="2652278"/>
    <lineage>
        <taxon>Bacteria</taxon>
        <taxon>Bacillati</taxon>
        <taxon>Actinomycetota</taxon>
        <taxon>Actinomycetes</taxon>
        <taxon>Actinomycetales</taxon>
        <taxon>Actinomycetaceae</taxon>
        <taxon>Mobiluncus</taxon>
    </lineage>
</organism>
<evidence type="ECO:0000256" key="1">
    <source>
        <dbReference type="SAM" id="Phobius"/>
    </source>
</evidence>
<protein>
    <recommendedName>
        <fullName evidence="4">DUF4190 domain-containing protein</fullName>
    </recommendedName>
</protein>
<name>A0A7K0K4E4_9ACTO</name>
<comment type="caution">
    <text evidence="2">The sequence shown here is derived from an EMBL/GenBank/DDBJ whole genome shotgun (WGS) entry which is preliminary data.</text>
</comment>
<reference evidence="2 3" key="1">
    <citation type="submission" date="2019-08" db="EMBL/GenBank/DDBJ databases">
        <title>In-depth cultivation of the pig gut microbiome towards novel bacterial diversity and tailored functional studies.</title>
        <authorList>
            <person name="Wylensek D."/>
            <person name="Hitch T.C.A."/>
            <person name="Clavel T."/>
        </authorList>
    </citation>
    <scope>NUCLEOTIDE SEQUENCE [LARGE SCALE GENOMIC DNA]</scope>
    <source>
        <strain evidence="2 3">RF-GAM-744-WT-7</strain>
    </source>
</reference>
<gene>
    <name evidence="2" type="ORF">FYJ63_08720</name>
</gene>
<feature type="transmembrane region" description="Helical" evidence="1">
    <location>
        <begin position="82"/>
        <end position="108"/>
    </location>
</feature>
<keyword evidence="3" id="KW-1185">Reference proteome</keyword>
<evidence type="ECO:0000313" key="3">
    <source>
        <dbReference type="Proteomes" id="UP000442535"/>
    </source>
</evidence>
<evidence type="ECO:0008006" key="4">
    <source>
        <dbReference type="Google" id="ProtNLM"/>
    </source>
</evidence>
<evidence type="ECO:0000313" key="2">
    <source>
        <dbReference type="EMBL" id="MST50309.1"/>
    </source>
</evidence>
<dbReference type="EMBL" id="VUMY01000016">
    <property type="protein sequence ID" value="MST50309.1"/>
    <property type="molecule type" value="Genomic_DNA"/>
</dbReference>
<proteinExistence type="predicted"/>
<keyword evidence="1" id="KW-1133">Transmembrane helix</keyword>
<dbReference type="AlphaFoldDB" id="A0A7K0K4E4"/>
<dbReference type="Proteomes" id="UP000442535">
    <property type="component" value="Unassembled WGS sequence"/>
</dbReference>
<feature type="transmembrane region" description="Helical" evidence="1">
    <location>
        <begin position="36"/>
        <end position="61"/>
    </location>
</feature>
<sequence length="112" mass="11958">MNEGYVSYFPGTAEVDASKVFGVPGYHEQSQKISPLVVALFVGSLLSLFPLIGSVISLVTLPVSVILYQQRKARRDRLPGELLLRAAVGLSVLGFAIGLNVVILMLIVTATS</sequence>